<reference evidence="15 16" key="1">
    <citation type="journal article" date="2024" name="G3 (Bethesda)">
        <title>Genome assembly of Hibiscus sabdariffa L. provides insights into metabolisms of medicinal natural products.</title>
        <authorList>
            <person name="Kim T."/>
        </authorList>
    </citation>
    <scope>NUCLEOTIDE SEQUENCE [LARGE SCALE GENOMIC DNA]</scope>
    <source>
        <strain evidence="15">TK-2024</strain>
        <tissue evidence="15">Old leaves</tissue>
    </source>
</reference>
<proteinExistence type="inferred from homology"/>
<protein>
    <recommendedName>
        <fullName evidence="14">Leucine-rich repeat-containing N-terminal plant-type domain-containing protein</fullName>
    </recommendedName>
</protein>
<dbReference type="PANTHER" id="PTHR48061">
    <property type="entry name" value="LEUCINE-RICH REPEAT RECEPTOR PROTEIN KINASE EMS1-LIKE-RELATED"/>
    <property type="match status" value="1"/>
</dbReference>
<evidence type="ECO:0000256" key="4">
    <source>
        <dbReference type="ARBA" id="ARBA00022614"/>
    </source>
</evidence>
<evidence type="ECO:0000256" key="2">
    <source>
        <dbReference type="ARBA" id="ARBA00009592"/>
    </source>
</evidence>
<evidence type="ECO:0000256" key="1">
    <source>
        <dbReference type="ARBA" id="ARBA00004251"/>
    </source>
</evidence>
<evidence type="ECO:0000256" key="5">
    <source>
        <dbReference type="ARBA" id="ARBA00022692"/>
    </source>
</evidence>
<dbReference type="PANTHER" id="PTHR48061:SF46">
    <property type="entry name" value="LEUCINE-RICH REPEAT-CONTAINING N-TERMINAL PLANT-TYPE DOMAIN-CONTAINING PROTEIN"/>
    <property type="match status" value="1"/>
</dbReference>
<keyword evidence="16" id="KW-1185">Reference proteome</keyword>
<dbReference type="PROSITE" id="PS51450">
    <property type="entry name" value="LRR"/>
    <property type="match status" value="3"/>
</dbReference>
<dbReference type="InterPro" id="IPR001611">
    <property type="entry name" value="Leu-rich_rpt"/>
</dbReference>
<keyword evidence="7" id="KW-0677">Repeat</keyword>
<dbReference type="SMART" id="SM00369">
    <property type="entry name" value="LRR_TYP"/>
    <property type="match status" value="10"/>
</dbReference>
<keyword evidence="8 12" id="KW-1133">Transmembrane helix</keyword>
<gene>
    <name evidence="15" type="ORF">V6N11_006278</name>
</gene>
<keyword evidence="11" id="KW-0325">Glycoprotein</keyword>
<feature type="signal peptide" evidence="13">
    <location>
        <begin position="1"/>
        <end position="17"/>
    </location>
</feature>
<organism evidence="15 16">
    <name type="scientific">Hibiscus sabdariffa</name>
    <name type="common">roselle</name>
    <dbReference type="NCBI Taxonomy" id="183260"/>
    <lineage>
        <taxon>Eukaryota</taxon>
        <taxon>Viridiplantae</taxon>
        <taxon>Streptophyta</taxon>
        <taxon>Embryophyta</taxon>
        <taxon>Tracheophyta</taxon>
        <taxon>Spermatophyta</taxon>
        <taxon>Magnoliopsida</taxon>
        <taxon>eudicotyledons</taxon>
        <taxon>Gunneridae</taxon>
        <taxon>Pentapetalae</taxon>
        <taxon>rosids</taxon>
        <taxon>malvids</taxon>
        <taxon>Malvales</taxon>
        <taxon>Malvaceae</taxon>
        <taxon>Malvoideae</taxon>
        <taxon>Hibiscus</taxon>
    </lineage>
</organism>
<keyword evidence="10" id="KW-0675">Receptor</keyword>
<evidence type="ECO:0000256" key="9">
    <source>
        <dbReference type="ARBA" id="ARBA00023136"/>
    </source>
</evidence>
<keyword evidence="4" id="KW-0433">Leucine-rich repeat</keyword>
<dbReference type="Pfam" id="PF13855">
    <property type="entry name" value="LRR_8"/>
    <property type="match status" value="4"/>
</dbReference>
<keyword evidence="9 12" id="KW-0472">Membrane</keyword>
<evidence type="ECO:0000256" key="12">
    <source>
        <dbReference type="SAM" id="Phobius"/>
    </source>
</evidence>
<name>A0ABR2RQR8_9ROSI</name>
<evidence type="ECO:0000256" key="3">
    <source>
        <dbReference type="ARBA" id="ARBA00022475"/>
    </source>
</evidence>
<keyword evidence="6 13" id="KW-0732">Signal</keyword>
<comment type="similarity">
    <text evidence="2">Belongs to the RLP family.</text>
</comment>
<dbReference type="Gene3D" id="3.80.10.10">
    <property type="entry name" value="Ribonuclease Inhibitor"/>
    <property type="match status" value="4"/>
</dbReference>
<evidence type="ECO:0000256" key="13">
    <source>
        <dbReference type="SAM" id="SignalP"/>
    </source>
</evidence>
<dbReference type="InterPro" id="IPR046956">
    <property type="entry name" value="RLP23-like"/>
</dbReference>
<dbReference type="Proteomes" id="UP001396334">
    <property type="component" value="Unassembled WGS sequence"/>
</dbReference>
<dbReference type="InterPro" id="IPR013210">
    <property type="entry name" value="LRR_N_plant-typ"/>
</dbReference>
<feature type="transmembrane region" description="Helical" evidence="12">
    <location>
        <begin position="879"/>
        <end position="903"/>
    </location>
</feature>
<evidence type="ECO:0000259" key="14">
    <source>
        <dbReference type="Pfam" id="PF08263"/>
    </source>
</evidence>
<comment type="subcellular location">
    <subcellularLocation>
        <location evidence="1">Cell membrane</location>
        <topology evidence="1">Single-pass type I membrane protein</topology>
    </subcellularLocation>
</comment>
<evidence type="ECO:0000256" key="10">
    <source>
        <dbReference type="ARBA" id="ARBA00023170"/>
    </source>
</evidence>
<accession>A0ABR2RQR8</accession>
<dbReference type="Pfam" id="PF00560">
    <property type="entry name" value="LRR_1"/>
    <property type="match status" value="5"/>
</dbReference>
<feature type="chain" id="PRO_5046460867" description="Leucine-rich repeat-containing N-terminal plant-type domain-containing protein" evidence="13">
    <location>
        <begin position="18"/>
        <end position="935"/>
    </location>
</feature>
<keyword evidence="5 12" id="KW-0812">Transmembrane</keyword>
<dbReference type="SUPFAM" id="SSF52058">
    <property type="entry name" value="L domain-like"/>
    <property type="match status" value="3"/>
</dbReference>
<feature type="domain" description="Leucine-rich repeat-containing N-terminal plant-type" evidence="14">
    <location>
        <begin position="26"/>
        <end position="69"/>
    </location>
</feature>
<evidence type="ECO:0000256" key="11">
    <source>
        <dbReference type="ARBA" id="ARBA00023180"/>
    </source>
</evidence>
<evidence type="ECO:0000256" key="7">
    <source>
        <dbReference type="ARBA" id="ARBA00022737"/>
    </source>
</evidence>
<dbReference type="SMART" id="SM00365">
    <property type="entry name" value="LRR_SD22"/>
    <property type="match status" value="6"/>
</dbReference>
<evidence type="ECO:0000313" key="16">
    <source>
        <dbReference type="Proteomes" id="UP001396334"/>
    </source>
</evidence>
<evidence type="ECO:0000256" key="8">
    <source>
        <dbReference type="ARBA" id="ARBA00022989"/>
    </source>
</evidence>
<dbReference type="PRINTS" id="PR00019">
    <property type="entry name" value="LEURICHRPT"/>
</dbReference>
<dbReference type="Pfam" id="PF08263">
    <property type="entry name" value="LRRNT_2"/>
    <property type="match status" value="1"/>
</dbReference>
<dbReference type="EMBL" id="JBBPBN010000021">
    <property type="protein sequence ID" value="KAK9015158.1"/>
    <property type="molecule type" value="Genomic_DNA"/>
</dbReference>
<keyword evidence="3" id="KW-1003">Cell membrane</keyword>
<sequence>MGSLFLALVLLLHLSWSFSSTHLCLPHQRAALLQFKSSISIYDCYLEYYKTESWNRSIDCCSWEGIKCDELTGHVIGIDLSNSCLSGFLFANNSLFRLHTLQWLDLSLNNLNGSPLENTSSLFHFHGLRRLNLAFNDFHGRISSELFSQLVSLTHLNLSVNAFSGLIPHQISLLSSLVSLDLSLYSESTTLTFDGRGFDKLARNLTKLRHLVLDTIVMSDVALTSFLNLSSSLQRLSLSHCQLHGEFPSQLFHLPNLKHINLGLNENLRGYLPKTNWGSGLKLLDLAYCGGFRGPIPSSFGNLTQIISIDLSGNLFEGQIPDVLGNLTKLTTLDLSYNHFHGRMDQIQMPSSIQYVNLSFNDFHGPLPDYIFDLVSLTSLFLSSNNLSSVVESDMLSKLTSLEDLDLSNNNLLSLSTGDKDVNHSFPQLRSVSFSSCSVRQFPHFFRTSKLEYLDLSNNMISGGISKREAEGWESLQELYLSNNSLTSFEQFPGQSLLTLDLRSNLLEGPILSTCLNLQIPIPALLQEFLISNNKLTGNVPSSICNWTSLQILDLSRNSLSGTIPECLGNFSQNLLIMDLQMNNLSGKIPDSFLNNVLINLYLNDNRLEGLVPPSLANSTSLEILNLGNNMLTDRFPHWLASLPNLQILILRCNRFHGPLPHSVAASNVSILRMIDLSGNVFSGPLHTKLFQDLRAMRESPRWRLLSPDDRAYYNSEDYHTSVNVTTKRLELELTKTIDIFVSMDLSNNKFSGQIPEEVGQLIYLQMLNISHNNFTGPIPASFGNLVALESLDLSSNKFNGRIPSQMLKLTFLAVLNLSENDLVGQIPYGNQFNTFDNDSYSGNLGLCGLPLSKQCNNHGEAKPPAPSVAEHEDSQVPVFWQVVMMGYASGVVLGLSLGYIVFTTGRPWWLVRMVERDLQYKFTAWIKRKRPKRN</sequence>
<evidence type="ECO:0000256" key="6">
    <source>
        <dbReference type="ARBA" id="ARBA00022729"/>
    </source>
</evidence>
<evidence type="ECO:0000313" key="15">
    <source>
        <dbReference type="EMBL" id="KAK9015158.1"/>
    </source>
</evidence>
<dbReference type="InterPro" id="IPR003591">
    <property type="entry name" value="Leu-rich_rpt_typical-subtyp"/>
</dbReference>
<dbReference type="InterPro" id="IPR032675">
    <property type="entry name" value="LRR_dom_sf"/>
</dbReference>
<comment type="caution">
    <text evidence="15">The sequence shown here is derived from an EMBL/GenBank/DDBJ whole genome shotgun (WGS) entry which is preliminary data.</text>
</comment>